<accession>A0A8T0HV53</accession>
<dbReference type="PANTHER" id="PTHR31672:SF2">
    <property type="entry name" value="F-BOX DOMAIN-CONTAINING PROTEIN"/>
    <property type="match status" value="1"/>
</dbReference>
<evidence type="ECO:0000313" key="2">
    <source>
        <dbReference type="EMBL" id="KAG0574952.1"/>
    </source>
</evidence>
<dbReference type="Pfam" id="PF00646">
    <property type="entry name" value="F-box"/>
    <property type="match status" value="1"/>
</dbReference>
<feature type="domain" description="F-box" evidence="1">
    <location>
        <begin position="8"/>
        <end position="57"/>
    </location>
</feature>
<evidence type="ECO:0000259" key="1">
    <source>
        <dbReference type="PROSITE" id="PS50181"/>
    </source>
</evidence>
<sequence>MAQEEIDRRVWSKIPEVILEQVLRHLPLSAMLRFQSVCKHWKLFLNSVEFRNSYAHTTAEESYIVFVPIHVQQLTLCPLYNPFVNKWRHVDLAYLQCTLKGLGCLRIKEISSASGLQCLCAGSATNKDEVYVVSNPLTRECRVLPSLKGKLALRGLAIEVDKDFGCYKVFAIISQLYREFEMHVYESSTKAWQFLFRLPQTCPFCVSSVLFNGTYYSLQMHDLVLLQHDFAQNAWAASAVTLAEIGKSMKLLVSTGRLFHVSIVDKRIPVETPGNFSRVLDISVFELKVLSGECEQIEAFTTPYNGRGYFWDAVGYTNSLILLLQFPHDHVKGSSKTMMRNNSVEFGFLNLQEEPKNLENFTLNGLFGEDGSQKLLDSLTFDLHAKV</sequence>
<proteinExistence type="predicted"/>
<evidence type="ECO:0000313" key="3">
    <source>
        <dbReference type="Proteomes" id="UP000822688"/>
    </source>
</evidence>
<dbReference type="SUPFAM" id="SSF81383">
    <property type="entry name" value="F-box domain"/>
    <property type="match status" value="1"/>
</dbReference>
<dbReference type="InterPro" id="IPR050796">
    <property type="entry name" value="SCF_F-box_component"/>
</dbReference>
<organism evidence="2 3">
    <name type="scientific">Ceratodon purpureus</name>
    <name type="common">Fire moss</name>
    <name type="synonym">Dicranum purpureum</name>
    <dbReference type="NCBI Taxonomy" id="3225"/>
    <lineage>
        <taxon>Eukaryota</taxon>
        <taxon>Viridiplantae</taxon>
        <taxon>Streptophyta</taxon>
        <taxon>Embryophyta</taxon>
        <taxon>Bryophyta</taxon>
        <taxon>Bryophytina</taxon>
        <taxon>Bryopsida</taxon>
        <taxon>Dicranidae</taxon>
        <taxon>Pseudoditrichales</taxon>
        <taxon>Ditrichaceae</taxon>
        <taxon>Ceratodon</taxon>
    </lineage>
</organism>
<name>A0A8T0HV53_CERPU</name>
<keyword evidence="3" id="KW-1185">Reference proteome</keyword>
<reference evidence="2" key="1">
    <citation type="submission" date="2020-06" db="EMBL/GenBank/DDBJ databases">
        <title>WGS assembly of Ceratodon purpureus strain R40.</title>
        <authorList>
            <person name="Carey S.B."/>
            <person name="Jenkins J."/>
            <person name="Shu S."/>
            <person name="Lovell J.T."/>
            <person name="Sreedasyam A."/>
            <person name="Maumus F."/>
            <person name="Tiley G.P."/>
            <person name="Fernandez-Pozo N."/>
            <person name="Barry K."/>
            <person name="Chen C."/>
            <person name="Wang M."/>
            <person name="Lipzen A."/>
            <person name="Daum C."/>
            <person name="Saski C.A."/>
            <person name="Payton A.C."/>
            <person name="Mcbreen J.C."/>
            <person name="Conrad R.E."/>
            <person name="Kollar L.M."/>
            <person name="Olsson S."/>
            <person name="Huttunen S."/>
            <person name="Landis J.B."/>
            <person name="Wickett N.J."/>
            <person name="Johnson M.G."/>
            <person name="Rensing S.A."/>
            <person name="Grimwood J."/>
            <person name="Schmutz J."/>
            <person name="Mcdaniel S.F."/>
        </authorList>
    </citation>
    <scope>NUCLEOTIDE SEQUENCE</scope>
    <source>
        <strain evidence="2">R40</strain>
    </source>
</reference>
<dbReference type="Gene3D" id="1.20.1280.50">
    <property type="match status" value="1"/>
</dbReference>
<protein>
    <recommendedName>
        <fullName evidence="1">F-box domain-containing protein</fullName>
    </recommendedName>
</protein>
<dbReference type="InterPro" id="IPR036047">
    <property type="entry name" value="F-box-like_dom_sf"/>
</dbReference>
<dbReference type="Proteomes" id="UP000822688">
    <property type="component" value="Chromosome V"/>
</dbReference>
<dbReference type="PANTHER" id="PTHR31672">
    <property type="entry name" value="BNACNNG10540D PROTEIN"/>
    <property type="match status" value="1"/>
</dbReference>
<dbReference type="AlphaFoldDB" id="A0A8T0HV53"/>
<dbReference type="InterPro" id="IPR006527">
    <property type="entry name" value="F-box-assoc_dom_typ1"/>
</dbReference>
<dbReference type="PROSITE" id="PS50181">
    <property type="entry name" value="FBOX"/>
    <property type="match status" value="1"/>
</dbReference>
<dbReference type="EMBL" id="CM026426">
    <property type="protein sequence ID" value="KAG0574952.1"/>
    <property type="molecule type" value="Genomic_DNA"/>
</dbReference>
<dbReference type="SMART" id="SM00256">
    <property type="entry name" value="FBOX"/>
    <property type="match status" value="1"/>
</dbReference>
<gene>
    <name evidence="2" type="ORF">KC19_VG305300</name>
</gene>
<dbReference type="Pfam" id="PF07734">
    <property type="entry name" value="FBA_1"/>
    <property type="match status" value="1"/>
</dbReference>
<dbReference type="InterPro" id="IPR001810">
    <property type="entry name" value="F-box_dom"/>
</dbReference>
<comment type="caution">
    <text evidence="2">The sequence shown here is derived from an EMBL/GenBank/DDBJ whole genome shotgun (WGS) entry which is preliminary data.</text>
</comment>